<evidence type="ECO:0000256" key="10">
    <source>
        <dbReference type="ARBA" id="ARBA00077905"/>
    </source>
</evidence>
<dbReference type="InterPro" id="IPR001347">
    <property type="entry name" value="SIS_dom"/>
</dbReference>
<dbReference type="InterPro" id="IPR005488">
    <property type="entry name" value="Etherase_MurQ"/>
</dbReference>
<comment type="similarity">
    <text evidence="7 12">Belongs to the GCKR-like family. MurNAc-6-P etherase subfamily.</text>
</comment>
<dbReference type="GO" id="GO:0046348">
    <property type="term" value="P:amino sugar catabolic process"/>
    <property type="evidence" value="ECO:0007669"/>
    <property type="project" value="InterPro"/>
</dbReference>
<dbReference type="OrthoDB" id="9813395at2"/>
<dbReference type="UniPathway" id="UPA00342"/>
<evidence type="ECO:0000256" key="4">
    <source>
        <dbReference type="ARBA" id="ARBA00051747"/>
    </source>
</evidence>
<dbReference type="PANTHER" id="PTHR10088:SF4">
    <property type="entry name" value="GLUCOKINASE REGULATORY PROTEIN"/>
    <property type="match status" value="1"/>
</dbReference>
<comment type="subunit">
    <text evidence="1 12">Homodimer.</text>
</comment>
<evidence type="ECO:0000256" key="12">
    <source>
        <dbReference type="HAMAP-Rule" id="MF_00068"/>
    </source>
</evidence>
<evidence type="ECO:0000256" key="3">
    <source>
        <dbReference type="ARBA" id="ARBA00023277"/>
    </source>
</evidence>
<dbReference type="InterPro" id="IPR005486">
    <property type="entry name" value="Glucokinase_regulatory_CS"/>
</dbReference>
<dbReference type="GO" id="GO:0009254">
    <property type="term" value="P:peptidoglycan turnover"/>
    <property type="evidence" value="ECO:0007669"/>
    <property type="project" value="TreeGrafter"/>
</dbReference>
<dbReference type="CDD" id="cd05007">
    <property type="entry name" value="SIS_Etherase"/>
    <property type="match status" value="1"/>
</dbReference>
<dbReference type="NCBIfam" id="NF003915">
    <property type="entry name" value="PRK05441.1"/>
    <property type="match status" value="1"/>
</dbReference>
<keyword evidence="3 12" id="KW-0119">Carbohydrate metabolism</keyword>
<dbReference type="NCBIfam" id="TIGR00274">
    <property type="entry name" value="N-acetylmuramic acid 6-phosphate etherase"/>
    <property type="match status" value="1"/>
</dbReference>
<reference evidence="15" key="1">
    <citation type="submission" date="2016-06" db="EMBL/GenBank/DDBJ databases">
        <authorList>
            <person name="Varghese N."/>
            <person name="Submissions Spin"/>
        </authorList>
    </citation>
    <scope>NUCLEOTIDE SEQUENCE [LARGE SCALE GENOMIC DNA]</scope>
    <source>
        <strain evidence="15">DSM 45431</strain>
    </source>
</reference>
<dbReference type="STRING" id="568872.GA0070624_4106"/>
<evidence type="ECO:0000256" key="11">
    <source>
        <dbReference type="ARBA" id="ARBA00084049"/>
    </source>
</evidence>
<dbReference type="AlphaFoldDB" id="A0A1C6SMV8"/>
<evidence type="ECO:0000256" key="7">
    <source>
        <dbReference type="ARBA" id="ARBA00061234"/>
    </source>
</evidence>
<feature type="domain" description="SIS" evidence="13">
    <location>
        <begin position="57"/>
        <end position="220"/>
    </location>
</feature>
<evidence type="ECO:0000259" key="13">
    <source>
        <dbReference type="PROSITE" id="PS51464"/>
    </source>
</evidence>
<feature type="active site" description="Proton donor" evidence="12">
    <location>
        <position position="85"/>
    </location>
</feature>
<evidence type="ECO:0000256" key="1">
    <source>
        <dbReference type="ARBA" id="ARBA00011738"/>
    </source>
</evidence>
<comment type="function">
    <text evidence="12">Specifically catalyzes the cleavage of the D-lactyl ether substituent of MurNAc 6-phosphate, producing GlcNAc 6-phosphate and D-lactate.</text>
</comment>
<dbReference type="Pfam" id="PF20741">
    <property type="entry name" value="GKRP-like_C"/>
    <property type="match status" value="1"/>
</dbReference>
<sequence length="301" mass="30841">MTDRLGDLLTEQVDDRYAGLDTASVAQLAAVMNDADATVPGAVRAALPQIVPAIEGIADRLAAGGRLVYVGAGTAGRMGVLDASECPPTFSTPPDLVRAVIAGGSEALLAAKEGVEDDEAAGAAVIAECAITAADAVVGISASGRTPYVLAAVRAARERGALTIGLSCNAGTPLSAAADRAIEVLVGPEVLAGSTRLKAGTAQKLVLNMISTISMIRLGKTYDNLMVDLRVTNAKLRDRAVRIIRRVTGVPRSEAEAALDRADLDVKTAILMLDRPADAADPRQRLAASGGRLREALEAGA</sequence>
<dbReference type="Proteomes" id="UP000199413">
    <property type="component" value="Unassembled WGS sequence"/>
</dbReference>
<dbReference type="PROSITE" id="PS51464">
    <property type="entry name" value="SIS"/>
    <property type="match status" value="1"/>
</dbReference>
<gene>
    <name evidence="12" type="primary">murQ</name>
    <name evidence="14" type="ORF">GA0070624_4106</name>
</gene>
<dbReference type="Pfam" id="PF22645">
    <property type="entry name" value="GKRP_SIS_N"/>
    <property type="match status" value="1"/>
</dbReference>
<dbReference type="PROSITE" id="PS01272">
    <property type="entry name" value="GCKR"/>
    <property type="match status" value="1"/>
</dbReference>
<dbReference type="HAMAP" id="MF_00068">
    <property type="entry name" value="MurQ"/>
    <property type="match status" value="1"/>
</dbReference>
<dbReference type="Gene3D" id="1.10.8.1080">
    <property type="match status" value="1"/>
</dbReference>
<dbReference type="Gene3D" id="3.40.50.10490">
    <property type="entry name" value="Glucose-6-phosphate isomerase like protein, domain 1"/>
    <property type="match status" value="1"/>
</dbReference>
<dbReference type="GO" id="GO:0016835">
    <property type="term" value="F:carbon-oxygen lyase activity"/>
    <property type="evidence" value="ECO:0007669"/>
    <property type="project" value="UniProtKB-UniRule"/>
</dbReference>
<evidence type="ECO:0000256" key="2">
    <source>
        <dbReference type="ARBA" id="ARBA00023239"/>
    </source>
</evidence>
<comment type="pathway">
    <text evidence="12">Amino-sugar metabolism; N-acetylmuramate degradation.</text>
</comment>
<evidence type="ECO:0000313" key="15">
    <source>
        <dbReference type="Proteomes" id="UP000199413"/>
    </source>
</evidence>
<accession>A0A1C6SMV8</accession>
<dbReference type="InterPro" id="IPR040190">
    <property type="entry name" value="MURQ/GCKR"/>
</dbReference>
<dbReference type="GO" id="GO:0016803">
    <property type="term" value="F:ether hydrolase activity"/>
    <property type="evidence" value="ECO:0007669"/>
    <property type="project" value="TreeGrafter"/>
</dbReference>
<dbReference type="FunFam" id="3.40.50.10490:FF:000014">
    <property type="entry name" value="N-acetylmuramic acid 6-phosphate etherase"/>
    <property type="match status" value="1"/>
</dbReference>
<keyword evidence="15" id="KW-1185">Reference proteome</keyword>
<comment type="miscellaneous">
    <text evidence="12">A lyase-type mechanism (elimination/hydration) is suggested for the cleavage of the lactyl ether bond of MurNAc 6-phosphate, with the formation of an alpha,beta-unsaturated aldehyde intermediate with (E)-stereochemistry, followed by the syn addition of water to give product.</text>
</comment>
<evidence type="ECO:0000256" key="6">
    <source>
        <dbReference type="ARBA" id="ARBA00060672"/>
    </source>
</evidence>
<dbReference type="FunFam" id="1.10.8.1080:FF:000001">
    <property type="entry name" value="N-acetylmuramic acid 6-phosphate etherase"/>
    <property type="match status" value="1"/>
</dbReference>
<feature type="active site" evidence="12">
    <location>
        <position position="116"/>
    </location>
</feature>
<evidence type="ECO:0000256" key="9">
    <source>
        <dbReference type="ARBA" id="ARBA00070061"/>
    </source>
</evidence>
<evidence type="ECO:0000256" key="5">
    <source>
        <dbReference type="ARBA" id="ARBA00060595"/>
    </source>
</evidence>
<dbReference type="SUPFAM" id="SSF53697">
    <property type="entry name" value="SIS domain"/>
    <property type="match status" value="1"/>
</dbReference>
<dbReference type="EC" id="4.2.1.126" evidence="8 12"/>
<comment type="catalytic activity">
    <reaction evidence="4 12">
        <text>N-acetyl-D-muramate 6-phosphate + H2O = N-acetyl-D-glucosamine 6-phosphate + (R)-lactate</text>
        <dbReference type="Rhea" id="RHEA:26410"/>
        <dbReference type="ChEBI" id="CHEBI:15377"/>
        <dbReference type="ChEBI" id="CHEBI:16004"/>
        <dbReference type="ChEBI" id="CHEBI:57513"/>
        <dbReference type="ChEBI" id="CHEBI:58722"/>
        <dbReference type="EC" id="4.2.1.126"/>
    </reaction>
</comment>
<evidence type="ECO:0000313" key="14">
    <source>
        <dbReference type="EMBL" id="SCL30589.1"/>
    </source>
</evidence>
<evidence type="ECO:0000256" key="8">
    <source>
        <dbReference type="ARBA" id="ARBA00067056"/>
    </source>
</evidence>
<protein>
    <recommendedName>
        <fullName evidence="9 12">N-acetylmuramic acid 6-phosphate etherase</fullName>
        <shortName evidence="12">MurNAc-6-P etherase</shortName>
        <ecNumber evidence="8 12">4.2.1.126</ecNumber>
    </recommendedName>
    <alternativeName>
        <fullName evidence="11 12">N-acetylmuramic acid 6-phosphate hydrolase</fullName>
    </alternativeName>
    <alternativeName>
        <fullName evidence="10 12">N-acetylmuramic acid 6-phosphate lyase</fullName>
    </alternativeName>
</protein>
<dbReference type="NCBIfam" id="NF009222">
    <property type="entry name" value="PRK12570.1"/>
    <property type="match status" value="1"/>
</dbReference>
<dbReference type="EMBL" id="FMHV01000002">
    <property type="protein sequence ID" value="SCL30589.1"/>
    <property type="molecule type" value="Genomic_DNA"/>
</dbReference>
<dbReference type="GO" id="GO:0097367">
    <property type="term" value="F:carbohydrate derivative binding"/>
    <property type="evidence" value="ECO:0007669"/>
    <property type="project" value="InterPro"/>
</dbReference>
<proteinExistence type="inferred from homology"/>
<dbReference type="InterPro" id="IPR046348">
    <property type="entry name" value="SIS_dom_sf"/>
</dbReference>
<dbReference type="GO" id="GO:0097173">
    <property type="term" value="P:N-acetylmuramic acid catabolic process"/>
    <property type="evidence" value="ECO:0007669"/>
    <property type="project" value="UniProtKB-UniPathway"/>
</dbReference>
<dbReference type="PANTHER" id="PTHR10088">
    <property type="entry name" value="GLUCOKINASE REGULATORY PROTEIN"/>
    <property type="match status" value="1"/>
</dbReference>
<name>A0A1C6SMV8_9ACTN</name>
<comment type="pathway">
    <text evidence="6">Cell wall biogenesis.</text>
</comment>
<keyword evidence="2 12" id="KW-0456">Lyase</keyword>
<organism evidence="14 15">
    <name type="scientific">Micromonospora rhizosphaerae</name>
    <dbReference type="NCBI Taxonomy" id="568872"/>
    <lineage>
        <taxon>Bacteria</taxon>
        <taxon>Bacillati</taxon>
        <taxon>Actinomycetota</taxon>
        <taxon>Actinomycetes</taxon>
        <taxon>Micromonosporales</taxon>
        <taxon>Micromonosporaceae</taxon>
        <taxon>Micromonospora</taxon>
    </lineage>
</organism>
<comment type="pathway">
    <text evidence="5">Amino-sugar metabolism; 1,6-anhydro-N-acetylmuramate degradation.</text>
</comment>
<dbReference type="RefSeq" id="WP_091343392.1">
    <property type="nucleotide sequence ID" value="NZ_FMHV01000002.1"/>
</dbReference>